<dbReference type="GO" id="GO:0006355">
    <property type="term" value="P:regulation of DNA-templated transcription"/>
    <property type="evidence" value="ECO:0007669"/>
    <property type="project" value="UniProtKB-ARBA"/>
</dbReference>
<dbReference type="Gene3D" id="1.10.10.10">
    <property type="entry name" value="Winged helix-like DNA-binding domain superfamily/Winged helix DNA-binding domain"/>
    <property type="match status" value="1"/>
</dbReference>
<dbReference type="PANTHER" id="PTHR30154:SF17">
    <property type="entry name" value="DNA-BINDING TRANSCRIPTIONAL ACTIVATOR DECR"/>
    <property type="match status" value="1"/>
</dbReference>
<protein>
    <submittedName>
        <fullName evidence="5">Transcriptional regulator, AsnC family</fullName>
    </submittedName>
</protein>
<dbReference type="SUPFAM" id="SSF54909">
    <property type="entry name" value="Dimeric alpha+beta barrel"/>
    <property type="match status" value="1"/>
</dbReference>
<dbReference type="Pfam" id="PF01037">
    <property type="entry name" value="AsnC_trans_reg"/>
    <property type="match status" value="1"/>
</dbReference>
<sequence>MPALPESLPPSALPALDKIDRAILRLIARDCTMQLATIASLVGLSATPCWKRIKRMEEAGVITGRVAMLSPERLGYPVSVFASIETADHSEAWIARFAELVTTMPEIVGAWRMSGDVDYLLHIMVADIPAYDAFYRRLIAAIPLRNVSSRFAMERMKSSPPPI</sequence>
<evidence type="ECO:0000256" key="3">
    <source>
        <dbReference type="ARBA" id="ARBA00023163"/>
    </source>
</evidence>
<dbReference type="Pfam" id="PF13412">
    <property type="entry name" value="HTH_24"/>
    <property type="match status" value="1"/>
</dbReference>
<dbReference type="PANTHER" id="PTHR30154">
    <property type="entry name" value="LEUCINE-RESPONSIVE REGULATORY PROTEIN"/>
    <property type="match status" value="1"/>
</dbReference>
<dbReference type="Proteomes" id="UP000186308">
    <property type="component" value="Unassembled WGS sequence"/>
</dbReference>
<dbReference type="InterPro" id="IPR000485">
    <property type="entry name" value="AsnC-type_HTH_dom"/>
</dbReference>
<dbReference type="GO" id="GO:0043565">
    <property type="term" value="F:sequence-specific DNA binding"/>
    <property type="evidence" value="ECO:0007669"/>
    <property type="project" value="InterPro"/>
</dbReference>
<dbReference type="OrthoDB" id="9813313at2"/>
<dbReference type="InterPro" id="IPR036390">
    <property type="entry name" value="WH_DNA-bd_sf"/>
</dbReference>
<keyword evidence="2" id="KW-0238">DNA-binding</keyword>
<dbReference type="Gene3D" id="3.30.70.920">
    <property type="match status" value="1"/>
</dbReference>
<dbReference type="InterPro" id="IPR011008">
    <property type="entry name" value="Dimeric_a/b-barrel"/>
</dbReference>
<keyword evidence="1" id="KW-0805">Transcription regulation</keyword>
<dbReference type="AlphaFoldDB" id="A0A8G2CLC3"/>
<keyword evidence="6" id="KW-1185">Reference proteome</keyword>
<dbReference type="InterPro" id="IPR019887">
    <property type="entry name" value="Tscrpt_reg_AsnC/Lrp_C"/>
</dbReference>
<dbReference type="InterPro" id="IPR011991">
    <property type="entry name" value="ArsR-like_HTH"/>
</dbReference>
<feature type="domain" description="HTH asnC-type" evidence="4">
    <location>
        <begin position="16"/>
        <end position="77"/>
    </location>
</feature>
<accession>A0A8G2CLC3</accession>
<dbReference type="GO" id="GO:0005829">
    <property type="term" value="C:cytosol"/>
    <property type="evidence" value="ECO:0007669"/>
    <property type="project" value="TreeGrafter"/>
</dbReference>
<gene>
    <name evidence="5" type="ORF">SAMN05421828_11315</name>
</gene>
<dbReference type="PRINTS" id="PR00033">
    <property type="entry name" value="HTHASNC"/>
</dbReference>
<evidence type="ECO:0000256" key="2">
    <source>
        <dbReference type="ARBA" id="ARBA00023125"/>
    </source>
</evidence>
<dbReference type="EMBL" id="FTNE01000013">
    <property type="protein sequence ID" value="SIQ98835.1"/>
    <property type="molecule type" value="Genomic_DNA"/>
</dbReference>
<reference evidence="5 6" key="1">
    <citation type="submission" date="2017-01" db="EMBL/GenBank/DDBJ databases">
        <authorList>
            <person name="Varghese N."/>
            <person name="Submissions S."/>
        </authorList>
    </citation>
    <scope>NUCLEOTIDE SEQUENCE [LARGE SCALE GENOMIC DNA]</scope>
    <source>
        <strain evidence="5 6">ATCC 35905</strain>
    </source>
</reference>
<dbReference type="SUPFAM" id="SSF46785">
    <property type="entry name" value="Winged helix' DNA-binding domain"/>
    <property type="match status" value="1"/>
</dbReference>
<dbReference type="PROSITE" id="PS50956">
    <property type="entry name" value="HTH_ASNC_2"/>
    <property type="match status" value="1"/>
</dbReference>
<proteinExistence type="predicted"/>
<dbReference type="GO" id="GO:0043200">
    <property type="term" value="P:response to amino acid"/>
    <property type="evidence" value="ECO:0007669"/>
    <property type="project" value="TreeGrafter"/>
</dbReference>
<evidence type="ECO:0000313" key="5">
    <source>
        <dbReference type="EMBL" id="SIQ98835.1"/>
    </source>
</evidence>
<dbReference type="CDD" id="cd00090">
    <property type="entry name" value="HTH_ARSR"/>
    <property type="match status" value="1"/>
</dbReference>
<dbReference type="InterPro" id="IPR019888">
    <property type="entry name" value="Tscrpt_reg_AsnC-like"/>
</dbReference>
<dbReference type="RefSeq" id="WP_029313136.1">
    <property type="nucleotide sequence ID" value="NZ_DAOMCH010000007.1"/>
</dbReference>
<evidence type="ECO:0000256" key="1">
    <source>
        <dbReference type="ARBA" id="ARBA00023015"/>
    </source>
</evidence>
<name>A0A8G2CLC3_ACIRU</name>
<dbReference type="InterPro" id="IPR036388">
    <property type="entry name" value="WH-like_DNA-bd_sf"/>
</dbReference>
<keyword evidence="3" id="KW-0804">Transcription</keyword>
<evidence type="ECO:0000313" key="6">
    <source>
        <dbReference type="Proteomes" id="UP000186308"/>
    </source>
</evidence>
<organism evidence="5 6">
    <name type="scientific">Acidiphilium rubrum</name>
    <dbReference type="NCBI Taxonomy" id="526"/>
    <lineage>
        <taxon>Bacteria</taxon>
        <taxon>Pseudomonadati</taxon>
        <taxon>Pseudomonadota</taxon>
        <taxon>Alphaproteobacteria</taxon>
        <taxon>Acetobacterales</taxon>
        <taxon>Acidocellaceae</taxon>
        <taxon>Acidiphilium</taxon>
    </lineage>
</organism>
<dbReference type="SMART" id="SM00344">
    <property type="entry name" value="HTH_ASNC"/>
    <property type="match status" value="1"/>
</dbReference>
<comment type="caution">
    <text evidence="5">The sequence shown here is derived from an EMBL/GenBank/DDBJ whole genome shotgun (WGS) entry which is preliminary data.</text>
</comment>
<evidence type="ECO:0000259" key="4">
    <source>
        <dbReference type="PROSITE" id="PS50956"/>
    </source>
</evidence>